<dbReference type="InterPro" id="IPR010985">
    <property type="entry name" value="Ribbon_hlx_hlx"/>
</dbReference>
<evidence type="ECO:0000313" key="3">
    <source>
        <dbReference type="EMBL" id="EXJ16182.1"/>
    </source>
</evidence>
<comment type="caution">
    <text evidence="3">The sequence shown here is derived from an EMBL/GenBank/DDBJ whole genome shotgun (WGS) entry which is preliminary data.</text>
</comment>
<accession>W9VJE5</accession>
<dbReference type="SUPFAM" id="SSF47598">
    <property type="entry name" value="Ribbon-helix-helix"/>
    <property type="match status" value="1"/>
</dbReference>
<proteinExistence type="inferred from homology"/>
<dbReference type="EMBL" id="AONC01000014">
    <property type="protein sequence ID" value="EXJ16182.1"/>
    <property type="molecule type" value="Genomic_DNA"/>
</dbReference>
<name>W9VJE5_9GAMM</name>
<protein>
    <recommendedName>
        <fullName evidence="5">DUF1778 domain-containing protein</fullName>
    </recommendedName>
</protein>
<evidence type="ECO:0000313" key="4">
    <source>
        <dbReference type="Proteomes" id="UP000019460"/>
    </source>
</evidence>
<evidence type="ECO:0000256" key="1">
    <source>
        <dbReference type="ARBA" id="ARBA00022649"/>
    </source>
</evidence>
<keyword evidence="1" id="KW-1277">Toxin-antitoxin system</keyword>
<dbReference type="GO" id="GO:0006355">
    <property type="term" value="P:regulation of DNA-templated transcription"/>
    <property type="evidence" value="ECO:0007669"/>
    <property type="project" value="InterPro"/>
</dbReference>
<sequence>MAQDAAHRAIKEASVIHLSDQDQRQFAELLLNPPEPTDALKRAVEAHQRLIGPV</sequence>
<evidence type="ECO:0008006" key="5">
    <source>
        <dbReference type="Google" id="ProtNLM"/>
    </source>
</evidence>
<gene>
    <name evidence="3" type="ORF">D779_0487</name>
</gene>
<dbReference type="InterPro" id="IPR014795">
    <property type="entry name" value="TacA_1-like"/>
</dbReference>
<keyword evidence="4" id="KW-1185">Reference proteome</keyword>
<reference evidence="3 4" key="1">
    <citation type="submission" date="2012-11" db="EMBL/GenBank/DDBJ databases">
        <title>Genome assembly of Thiorhodococcus sp. AK35.</title>
        <authorList>
            <person name="Nupur N."/>
            <person name="Khatri I."/>
            <person name="Subramanian S."/>
            <person name="Pinnaka A."/>
        </authorList>
    </citation>
    <scope>NUCLEOTIDE SEQUENCE [LARGE SCALE GENOMIC DNA]</scope>
    <source>
        <strain evidence="3 4">AK35</strain>
    </source>
</reference>
<comment type="similarity">
    <text evidence="2">Belongs to the TacA antitoxin family.</text>
</comment>
<dbReference type="Gene3D" id="1.20.5.780">
    <property type="entry name" value="Single helix bin"/>
    <property type="match status" value="1"/>
</dbReference>
<dbReference type="Proteomes" id="UP000019460">
    <property type="component" value="Unassembled WGS sequence"/>
</dbReference>
<dbReference type="Pfam" id="PF08681">
    <property type="entry name" value="TacA1"/>
    <property type="match status" value="1"/>
</dbReference>
<dbReference type="STRING" id="1249627.D779_0487"/>
<dbReference type="AlphaFoldDB" id="W9VJE5"/>
<organism evidence="3 4">
    <name type="scientific">Imhoffiella purpurea</name>
    <dbReference type="NCBI Taxonomy" id="1249627"/>
    <lineage>
        <taxon>Bacteria</taxon>
        <taxon>Pseudomonadati</taxon>
        <taxon>Pseudomonadota</taxon>
        <taxon>Gammaproteobacteria</taxon>
        <taxon>Chromatiales</taxon>
        <taxon>Chromatiaceae</taxon>
        <taxon>Imhoffiella</taxon>
    </lineage>
</organism>
<evidence type="ECO:0000256" key="2">
    <source>
        <dbReference type="ARBA" id="ARBA00049988"/>
    </source>
</evidence>